<dbReference type="RefSeq" id="XP_001421917.1">
    <property type="nucleotide sequence ID" value="XM_001421880.1"/>
</dbReference>
<keyword evidence="6" id="KW-1185">Reference proteome</keyword>
<dbReference type="SMART" id="SM00248">
    <property type="entry name" value="ANK"/>
    <property type="match status" value="4"/>
</dbReference>
<protein>
    <submittedName>
        <fullName evidence="5">Uncharacterized protein</fullName>
    </submittedName>
</protein>
<dbReference type="HOGENOM" id="CLU_385261_0_0_1"/>
<dbReference type="OrthoDB" id="552876at2759"/>
<organism evidence="5 6">
    <name type="scientific">Ostreococcus lucimarinus (strain CCE9901)</name>
    <dbReference type="NCBI Taxonomy" id="436017"/>
    <lineage>
        <taxon>Eukaryota</taxon>
        <taxon>Viridiplantae</taxon>
        <taxon>Chlorophyta</taxon>
        <taxon>Mamiellophyceae</taxon>
        <taxon>Mamiellales</taxon>
        <taxon>Bathycoccaceae</taxon>
        <taxon>Ostreococcus</taxon>
    </lineage>
</organism>
<dbReference type="eggNOG" id="KOG0553">
    <property type="taxonomic scope" value="Eukaryota"/>
</dbReference>
<evidence type="ECO:0000313" key="5">
    <source>
        <dbReference type="EMBL" id="ABP00211.1"/>
    </source>
</evidence>
<dbReference type="eggNOG" id="KOG4177">
    <property type="taxonomic scope" value="Eukaryota"/>
</dbReference>
<dbReference type="InterPro" id="IPR050776">
    <property type="entry name" value="Ank_Repeat/CDKN_Inhibitor"/>
</dbReference>
<dbReference type="PANTHER" id="PTHR24201:SF15">
    <property type="entry name" value="ANKYRIN REPEAT DOMAIN-CONTAINING PROTEIN 66"/>
    <property type="match status" value="1"/>
</dbReference>
<name>A4S9D6_OSTLU</name>
<dbReference type="STRING" id="436017.A4S9D6"/>
<evidence type="ECO:0000256" key="4">
    <source>
        <dbReference type="SAM" id="MobiDB-lite"/>
    </source>
</evidence>
<feature type="non-terminal residue" evidence="5">
    <location>
        <position position="1"/>
    </location>
</feature>
<dbReference type="InterPro" id="IPR036770">
    <property type="entry name" value="Ankyrin_rpt-contain_sf"/>
</dbReference>
<reference evidence="5 6" key="1">
    <citation type="journal article" date="2007" name="Proc. Natl. Acad. Sci. U.S.A.">
        <title>The tiny eukaryote Ostreococcus provides genomic insights into the paradox of plankton speciation.</title>
        <authorList>
            <person name="Palenik B."/>
            <person name="Grimwood J."/>
            <person name="Aerts A."/>
            <person name="Rouze P."/>
            <person name="Salamov A."/>
            <person name="Putnam N."/>
            <person name="Dupont C."/>
            <person name="Jorgensen R."/>
            <person name="Derelle E."/>
            <person name="Rombauts S."/>
            <person name="Zhou K."/>
            <person name="Otillar R."/>
            <person name="Merchant S.S."/>
            <person name="Podell S."/>
            <person name="Gaasterland T."/>
            <person name="Napoli C."/>
            <person name="Gendler K."/>
            <person name="Manuell A."/>
            <person name="Tai V."/>
            <person name="Vallon O."/>
            <person name="Piganeau G."/>
            <person name="Jancek S."/>
            <person name="Heijde M."/>
            <person name="Jabbari K."/>
            <person name="Bowler C."/>
            <person name="Lohr M."/>
            <person name="Robbens S."/>
            <person name="Werner G."/>
            <person name="Dubchak I."/>
            <person name="Pazour G.J."/>
            <person name="Ren Q."/>
            <person name="Paulsen I."/>
            <person name="Delwiche C."/>
            <person name="Schmutz J."/>
            <person name="Rokhsar D."/>
            <person name="Van de Peer Y."/>
            <person name="Moreau H."/>
            <person name="Grigoriev I.V."/>
        </authorList>
    </citation>
    <scope>NUCLEOTIDE SEQUENCE [LARGE SCALE GENOMIC DNA]</scope>
    <source>
        <strain evidence="5 6">CCE9901</strain>
    </source>
</reference>
<feature type="compositionally biased region" description="Low complexity" evidence="4">
    <location>
        <begin position="176"/>
        <end position="198"/>
    </location>
</feature>
<sequence length="718" mass="77048">VDVEEYVDAFRALFEERFGGEDVAALTRGMSTEELEAMPPFPFPKFLFPKGTFPDGLRFDESSFTAPPKVKAFVDEHGEDALAALASELAAKAAKNRGAGGETLTRGGLSEEEELRAFIMDAMKDELDGLQFPEGEDMDEAMARLMESMQDFAGGINGLGRDYGDISDDEDGEFGYGSPSYGSPSYGSPRFGGRRSSGVASDDSERSYTHTSALEVRRWLDAAKAGDLITMQILHKEQPSLVHERSSGVGHTAAHWAAAKGHVGALTWLLDACSFDPNFSNACGATALHSAAANGQETCAALLVARGARTDKVDEIGESPCDVAIRMQRSGKLIDILGGDTARTGVFCGVCEELPVVQEEDEIPAIELDKDAQRRWLGAAKAGDLGVMRTILDADENLLYANGDGTNYGFSGNTAMHWAASKNHVECIRWLYARGMDPNVINKGDSTPAHSAAGSGALEALRTLVHECGADVDRANDVDERPIDIATHRGYHDVVTLLKTGAALETLREEFLRQGSYTIKRAKGVLDSFAANDASCRGLGEKSEIVAKIQSYVDALPVRIERKCVAPKPQLRGAVTAPEPVDEIVTRKARDRANELLAAQDFTAAIASYSMAIRLDRANAALFCERSAANLGAGKIEDALADAKTAVKLDARLGIAYAAQAAALSAASLHAEAVKVCRAGLLEDAECDALRTQIVASERAIADDRARYEKMWGDERKV</sequence>
<feature type="repeat" description="ANK" evidence="3">
    <location>
        <begin position="283"/>
        <end position="315"/>
    </location>
</feature>
<dbReference type="Gene3D" id="1.25.40.20">
    <property type="entry name" value="Ankyrin repeat-containing domain"/>
    <property type="match status" value="2"/>
</dbReference>
<dbReference type="PROSITE" id="PS50297">
    <property type="entry name" value="ANK_REP_REGION"/>
    <property type="match status" value="2"/>
</dbReference>
<evidence type="ECO:0000256" key="2">
    <source>
        <dbReference type="ARBA" id="ARBA00023043"/>
    </source>
</evidence>
<dbReference type="GeneID" id="5005946"/>
<keyword evidence="1" id="KW-0677">Repeat</keyword>
<evidence type="ECO:0000313" key="6">
    <source>
        <dbReference type="Proteomes" id="UP000001568"/>
    </source>
</evidence>
<dbReference type="Gene3D" id="1.25.40.10">
    <property type="entry name" value="Tetratricopeptide repeat domain"/>
    <property type="match status" value="1"/>
</dbReference>
<dbReference type="Proteomes" id="UP000001568">
    <property type="component" value="Chromosome 16"/>
</dbReference>
<dbReference type="Pfam" id="PF12796">
    <property type="entry name" value="Ank_2"/>
    <property type="match status" value="2"/>
</dbReference>
<feature type="repeat" description="ANK" evidence="3">
    <location>
        <begin position="411"/>
        <end position="443"/>
    </location>
</feature>
<dbReference type="KEGG" id="olu:OSTLU_93891"/>
<dbReference type="InterPro" id="IPR002110">
    <property type="entry name" value="Ankyrin_rpt"/>
</dbReference>
<dbReference type="AlphaFoldDB" id="A4S9D6"/>
<dbReference type="Gramene" id="ABP00211">
    <property type="protein sequence ID" value="ABP00211"/>
    <property type="gene ID" value="OSTLU_93891"/>
</dbReference>
<keyword evidence="2 3" id="KW-0040">ANK repeat</keyword>
<dbReference type="SUPFAM" id="SSF48403">
    <property type="entry name" value="Ankyrin repeat"/>
    <property type="match status" value="1"/>
</dbReference>
<dbReference type="SMART" id="SM00028">
    <property type="entry name" value="TPR"/>
    <property type="match status" value="3"/>
</dbReference>
<dbReference type="SUPFAM" id="SSF48452">
    <property type="entry name" value="TPR-like"/>
    <property type="match status" value="1"/>
</dbReference>
<feature type="region of interest" description="Disordered" evidence="4">
    <location>
        <begin position="163"/>
        <end position="207"/>
    </location>
</feature>
<dbReference type="InterPro" id="IPR011990">
    <property type="entry name" value="TPR-like_helical_dom_sf"/>
</dbReference>
<accession>A4S9D6</accession>
<evidence type="ECO:0000256" key="3">
    <source>
        <dbReference type="PROSITE-ProRule" id="PRU00023"/>
    </source>
</evidence>
<dbReference type="EMBL" id="CP000596">
    <property type="protein sequence ID" value="ABP00211.1"/>
    <property type="molecule type" value="Genomic_DNA"/>
</dbReference>
<proteinExistence type="predicted"/>
<gene>
    <name evidence="5" type="ORF">OSTLU_93891</name>
</gene>
<dbReference type="PANTHER" id="PTHR24201">
    <property type="entry name" value="ANK_REP_REGION DOMAIN-CONTAINING PROTEIN"/>
    <property type="match status" value="1"/>
</dbReference>
<dbReference type="PROSITE" id="PS50088">
    <property type="entry name" value="ANK_REPEAT"/>
    <property type="match status" value="2"/>
</dbReference>
<dbReference type="InterPro" id="IPR019734">
    <property type="entry name" value="TPR_rpt"/>
</dbReference>
<evidence type="ECO:0000256" key="1">
    <source>
        <dbReference type="ARBA" id="ARBA00022737"/>
    </source>
</evidence>